<evidence type="ECO:0000313" key="7">
    <source>
        <dbReference type="EMBL" id="OAO99571.1"/>
    </source>
</evidence>
<dbReference type="EMBL" id="CACRSJ010000109">
    <property type="protein sequence ID" value="VYS62585.1"/>
    <property type="molecule type" value="Genomic_DNA"/>
</dbReference>
<name>A0A178V3W7_ARATH</name>
<protein>
    <submittedName>
        <fullName evidence="7">Uncharacterized protein</fullName>
    </submittedName>
</protein>
<dbReference type="Pfam" id="PF25052">
    <property type="entry name" value="AtDEF-like"/>
    <property type="match status" value="1"/>
</dbReference>
<evidence type="ECO:0000256" key="4">
    <source>
        <dbReference type="ARBA" id="ARBA00022821"/>
    </source>
</evidence>
<dbReference type="Proteomes" id="UP000426265">
    <property type="component" value="Unassembled WGS sequence"/>
</dbReference>
<reference evidence="7" key="2">
    <citation type="submission" date="2016-03" db="EMBL/GenBank/DDBJ databases">
        <title>Full-length assembly of Arabidopsis thaliana Ler reveals the complement of translocations and inversions.</title>
        <authorList>
            <person name="Zapata L."/>
            <person name="Schneeberger K."/>
            <person name="Ossowski S."/>
        </authorList>
    </citation>
    <scope>NUCLEOTIDE SEQUENCE [LARGE SCALE GENOMIC DNA]</scope>
    <source>
        <tissue evidence="7">Leaf</tissue>
    </source>
</reference>
<dbReference type="InterPro" id="IPR010851">
    <property type="entry name" value="DEFL"/>
</dbReference>
<comment type="similarity">
    <text evidence="1">Belongs to the DEFL family.</text>
</comment>
<dbReference type="AlphaFoldDB" id="A0A178V3W7"/>
<keyword evidence="2" id="KW-0929">Antimicrobial</keyword>
<keyword evidence="5" id="KW-1015">Disulfide bond</keyword>
<reference evidence="8 10" key="3">
    <citation type="submission" date="2019-11" db="EMBL/GenBank/DDBJ databases">
        <authorList>
            <person name="Jiao W.-B."/>
            <person name="Schneeberger K."/>
        </authorList>
    </citation>
    <scope>NUCLEOTIDE SEQUENCE [LARGE SCALE GENOMIC DNA]</scope>
    <source>
        <strain evidence="10">cv. An-1</strain>
    </source>
</reference>
<keyword evidence="4" id="KW-0611">Plant defense</keyword>
<dbReference type="EMBL" id="LUHQ01000004">
    <property type="protein sequence ID" value="OAO99571.1"/>
    <property type="molecule type" value="Genomic_DNA"/>
</dbReference>
<feature type="chain" id="PRO_5036009994" evidence="6">
    <location>
        <begin position="27"/>
        <end position="94"/>
    </location>
</feature>
<evidence type="ECO:0000256" key="3">
    <source>
        <dbReference type="ARBA" id="ARBA00022577"/>
    </source>
</evidence>
<dbReference type="Proteomes" id="UP000078284">
    <property type="component" value="Chromosome 4"/>
</dbReference>
<organism evidence="7 9">
    <name type="scientific">Arabidopsis thaliana</name>
    <name type="common">Mouse-ear cress</name>
    <dbReference type="NCBI Taxonomy" id="3702"/>
    <lineage>
        <taxon>Eukaryota</taxon>
        <taxon>Viridiplantae</taxon>
        <taxon>Streptophyta</taxon>
        <taxon>Embryophyta</taxon>
        <taxon>Tracheophyta</taxon>
        <taxon>Spermatophyta</taxon>
        <taxon>Magnoliopsida</taxon>
        <taxon>eudicotyledons</taxon>
        <taxon>Gunneridae</taxon>
        <taxon>Pentapetalae</taxon>
        <taxon>rosids</taxon>
        <taxon>malvids</taxon>
        <taxon>Brassicales</taxon>
        <taxon>Brassicaceae</taxon>
        <taxon>Camelineae</taxon>
        <taxon>Arabidopsis</taxon>
    </lineage>
</organism>
<accession>A0A178V3W7</accession>
<evidence type="ECO:0000313" key="10">
    <source>
        <dbReference type="Proteomes" id="UP000426265"/>
    </source>
</evidence>
<dbReference type="GO" id="GO:0031640">
    <property type="term" value="P:killing of cells of another organism"/>
    <property type="evidence" value="ECO:0007669"/>
    <property type="project" value="UniProtKB-KW"/>
</dbReference>
<sequence>MATQKFSYFLLVLLMVFALILPSIISVEVIPCIAGSKCTNDMTCNELCRFKGFSKGGFCQKYVHQTIGRCCCHPTGLESQESSISGDTNVVITN</sequence>
<evidence type="ECO:0000313" key="9">
    <source>
        <dbReference type="Proteomes" id="UP000078284"/>
    </source>
</evidence>
<evidence type="ECO:0000256" key="2">
    <source>
        <dbReference type="ARBA" id="ARBA00022529"/>
    </source>
</evidence>
<feature type="signal peptide" evidence="6">
    <location>
        <begin position="1"/>
        <end position="26"/>
    </location>
</feature>
<keyword evidence="3" id="KW-0295">Fungicide</keyword>
<dbReference type="ExpressionAtlas" id="A0A178V3W7">
    <property type="expression patterns" value="baseline"/>
</dbReference>
<reference evidence="9" key="1">
    <citation type="journal article" date="2016" name="Proc. Natl. Acad. Sci. U.S.A.">
        <title>Chromosome-level assembly of Arabidopsis thaliana Ler reveals the extent of translocation and inversion polymorphisms.</title>
        <authorList>
            <person name="Zapata L."/>
            <person name="Ding J."/>
            <person name="Willing E.M."/>
            <person name="Hartwig B."/>
            <person name="Bezdan D."/>
            <person name="Jiao W.B."/>
            <person name="Patel V."/>
            <person name="Velikkakam James G."/>
            <person name="Koornneef M."/>
            <person name="Ossowski S."/>
            <person name="Schneeberger K."/>
        </authorList>
    </citation>
    <scope>NUCLEOTIDE SEQUENCE [LARGE SCALE GENOMIC DNA]</scope>
    <source>
        <strain evidence="9">cv. Landsberg erecta</strain>
    </source>
</reference>
<gene>
    <name evidence="7" type="ordered locus">AXX17_At4g15920</name>
    <name evidence="8" type="ORF">AN1_LOCUS18011</name>
</gene>
<evidence type="ECO:0000256" key="1">
    <source>
        <dbReference type="ARBA" id="ARBA00006722"/>
    </source>
</evidence>
<keyword evidence="6" id="KW-0732">Signal</keyword>
<evidence type="ECO:0000256" key="5">
    <source>
        <dbReference type="ARBA" id="ARBA00023157"/>
    </source>
</evidence>
<evidence type="ECO:0000256" key="6">
    <source>
        <dbReference type="SAM" id="SignalP"/>
    </source>
</evidence>
<dbReference type="GO" id="GO:0050832">
    <property type="term" value="P:defense response to fungus"/>
    <property type="evidence" value="ECO:0007669"/>
    <property type="project" value="UniProtKB-KW"/>
</dbReference>
<evidence type="ECO:0000313" key="8">
    <source>
        <dbReference type="EMBL" id="VYS62585.1"/>
    </source>
</evidence>
<proteinExistence type="inferred from homology"/>